<dbReference type="Proteomes" id="UP000886595">
    <property type="component" value="Unassembled WGS sequence"/>
</dbReference>
<evidence type="ECO:0000313" key="3">
    <source>
        <dbReference type="Proteomes" id="UP000886595"/>
    </source>
</evidence>
<dbReference type="GO" id="GO:0005509">
    <property type="term" value="F:calcium ion binding"/>
    <property type="evidence" value="ECO:0007669"/>
    <property type="project" value="InterPro"/>
</dbReference>
<dbReference type="InterPro" id="IPR018124">
    <property type="entry name" value="Calret/calnex_CS"/>
</dbReference>
<evidence type="ECO:0000256" key="1">
    <source>
        <dbReference type="SAM" id="SignalP"/>
    </source>
</evidence>
<dbReference type="EMBL" id="JAAMPC010000006">
    <property type="protein sequence ID" value="KAG2306043.1"/>
    <property type="molecule type" value="Genomic_DNA"/>
</dbReference>
<comment type="caution">
    <text evidence="2">The sequence shown here is derived from an EMBL/GenBank/DDBJ whole genome shotgun (WGS) entry which is preliminary data.</text>
</comment>
<keyword evidence="3" id="KW-1185">Reference proteome</keyword>
<feature type="signal peptide" evidence="1">
    <location>
        <begin position="1"/>
        <end position="20"/>
    </location>
</feature>
<dbReference type="PROSITE" id="PS00804">
    <property type="entry name" value="CALRETICULIN_2"/>
    <property type="match status" value="1"/>
</dbReference>
<reference evidence="2 3" key="1">
    <citation type="submission" date="2020-02" db="EMBL/GenBank/DDBJ databases">
        <authorList>
            <person name="Ma Q."/>
            <person name="Huang Y."/>
            <person name="Song X."/>
            <person name="Pei D."/>
        </authorList>
    </citation>
    <scope>NUCLEOTIDE SEQUENCE [LARGE SCALE GENOMIC DNA]</scope>
    <source>
        <strain evidence="2">Sxm20200214</strain>
        <tissue evidence="2">Leaf</tissue>
    </source>
</reference>
<evidence type="ECO:0000313" key="2">
    <source>
        <dbReference type="EMBL" id="KAG2306043.1"/>
    </source>
</evidence>
<protein>
    <submittedName>
        <fullName evidence="2">Uncharacterized protein</fullName>
    </submittedName>
</protein>
<feature type="chain" id="PRO_5036500540" evidence="1">
    <location>
        <begin position="21"/>
        <end position="186"/>
    </location>
</feature>
<name>A0A8X7SGV4_BRACI</name>
<dbReference type="OrthoDB" id="26679at2759"/>
<gene>
    <name evidence="2" type="ORF">Bca52824_025791</name>
</gene>
<accession>A0A8X7SGV4</accession>
<dbReference type="AlphaFoldDB" id="A0A8X7SGV4"/>
<keyword evidence="1" id="KW-0732">Signal</keyword>
<organism evidence="2 3">
    <name type="scientific">Brassica carinata</name>
    <name type="common">Ethiopian mustard</name>
    <name type="synonym">Abyssinian cabbage</name>
    <dbReference type="NCBI Taxonomy" id="52824"/>
    <lineage>
        <taxon>Eukaryota</taxon>
        <taxon>Viridiplantae</taxon>
        <taxon>Streptophyta</taxon>
        <taxon>Embryophyta</taxon>
        <taxon>Tracheophyta</taxon>
        <taxon>Spermatophyta</taxon>
        <taxon>Magnoliopsida</taxon>
        <taxon>eudicotyledons</taxon>
        <taxon>Gunneridae</taxon>
        <taxon>Pentapetalae</taxon>
        <taxon>rosids</taxon>
        <taxon>malvids</taxon>
        <taxon>Brassicales</taxon>
        <taxon>Brassicaceae</taxon>
        <taxon>Brassiceae</taxon>
        <taxon>Brassica</taxon>
    </lineage>
</organism>
<proteinExistence type="predicted"/>
<sequence length="186" mass="21249">MLLLFLISAVVFLRVRPLHRQSIMFGPDICGYSTKKSLLSKYKQHLKNFYQAVKFSKDRKGNTEVKTDDDEETDYDGGLEMKQIAFSAFNGPVKTLPLYFTSCSCSRQEMDFALQYMEAWYITLNAIQEKPPLAWSQFTGCWRLVEAPLIPTDKKYQGTNSTFVFTHKSGQPTIYCPTGANRGSTH</sequence>